<name>A0A6J4LBB7_9BACT</name>
<reference evidence="2" key="1">
    <citation type="submission" date="2020-02" db="EMBL/GenBank/DDBJ databases">
        <authorList>
            <person name="Meier V. D."/>
        </authorList>
    </citation>
    <scope>NUCLEOTIDE SEQUENCE</scope>
    <source>
        <strain evidence="2">AVDCRST_MAG89</strain>
    </source>
</reference>
<gene>
    <name evidence="2" type="ORF">AVDCRST_MAG89-1980</name>
</gene>
<feature type="region of interest" description="Disordered" evidence="1">
    <location>
        <begin position="1"/>
        <end position="62"/>
    </location>
</feature>
<evidence type="ECO:0000256" key="1">
    <source>
        <dbReference type="SAM" id="MobiDB-lite"/>
    </source>
</evidence>
<proteinExistence type="predicted"/>
<sequence>APYHPLLPGFDGARPVPAGRPGGRPRAHRSAPGPGTPAQHGRGRHPVRGRSDERDHLPGGRR</sequence>
<dbReference type="EMBL" id="CADCTV010000420">
    <property type="protein sequence ID" value="CAA9327645.1"/>
    <property type="molecule type" value="Genomic_DNA"/>
</dbReference>
<feature type="non-terminal residue" evidence="2">
    <location>
        <position position="1"/>
    </location>
</feature>
<evidence type="ECO:0000313" key="2">
    <source>
        <dbReference type="EMBL" id="CAA9327645.1"/>
    </source>
</evidence>
<organism evidence="2">
    <name type="scientific">uncultured Gemmatimonadota bacterium</name>
    <dbReference type="NCBI Taxonomy" id="203437"/>
    <lineage>
        <taxon>Bacteria</taxon>
        <taxon>Pseudomonadati</taxon>
        <taxon>Gemmatimonadota</taxon>
        <taxon>environmental samples</taxon>
    </lineage>
</organism>
<feature type="non-terminal residue" evidence="2">
    <location>
        <position position="62"/>
    </location>
</feature>
<accession>A0A6J4LBB7</accession>
<protein>
    <submittedName>
        <fullName evidence="2">Uncharacterized protein</fullName>
    </submittedName>
</protein>
<dbReference type="AlphaFoldDB" id="A0A6J4LBB7"/>
<feature type="compositionally biased region" description="Basic and acidic residues" evidence="1">
    <location>
        <begin position="49"/>
        <end position="62"/>
    </location>
</feature>